<comment type="caution">
    <text evidence="3">The sequence shown here is derived from an EMBL/GenBank/DDBJ whole genome shotgun (WGS) entry which is preliminary data.</text>
</comment>
<gene>
    <name evidence="3" type="primary">RvY_18582-1</name>
    <name evidence="3" type="synonym">RvY_18582.1</name>
    <name evidence="3" type="ORF">RvY_18582</name>
</gene>
<evidence type="ECO:0000256" key="2">
    <source>
        <dbReference type="SAM" id="SignalP"/>
    </source>
</evidence>
<accession>A0A1D1W6A5</accession>
<name>A0A1D1W6A5_RAMVA</name>
<evidence type="ECO:0000256" key="1">
    <source>
        <dbReference type="SAM" id="MobiDB-lite"/>
    </source>
</evidence>
<organism evidence="3 4">
    <name type="scientific">Ramazzottius varieornatus</name>
    <name type="common">Water bear</name>
    <name type="synonym">Tardigrade</name>
    <dbReference type="NCBI Taxonomy" id="947166"/>
    <lineage>
        <taxon>Eukaryota</taxon>
        <taxon>Metazoa</taxon>
        <taxon>Ecdysozoa</taxon>
        <taxon>Tardigrada</taxon>
        <taxon>Eutardigrada</taxon>
        <taxon>Parachela</taxon>
        <taxon>Hypsibioidea</taxon>
        <taxon>Ramazzottiidae</taxon>
        <taxon>Ramazzottius</taxon>
    </lineage>
</organism>
<feature type="region of interest" description="Disordered" evidence="1">
    <location>
        <begin position="194"/>
        <end position="221"/>
    </location>
</feature>
<dbReference type="AlphaFoldDB" id="A0A1D1W6A5"/>
<protein>
    <recommendedName>
        <fullName evidence="5">Chitin-binding type-2 domain-containing protein</fullName>
    </recommendedName>
</protein>
<keyword evidence="4" id="KW-1185">Reference proteome</keyword>
<evidence type="ECO:0008006" key="5">
    <source>
        <dbReference type="Google" id="ProtNLM"/>
    </source>
</evidence>
<keyword evidence="2" id="KW-0732">Signal</keyword>
<sequence length="300" mass="33705">MASILKVLALLGVAYCVSAAVPVIKFTDTIATTLTPVAINATTLVPEVVVHREAEHVLLETTTVAFVSTTERRTTVIEYFTQILRGDFVGARKCKKTKDCGTGLKCDMLLHWCVPLDSPAARETENACTKHEDCSEWYHCWNGACHFSGPRHCKTNADCMPGFPGLSWDCVDTKDLEKAWIKQQLLNRTTVVAELKPERNRDPRKNKDKHHDDHSGELGSTEWNAMGLPEGDFLTHGHRCWARCTDDKGCMSIRYPSGLFTNDTDTFGCFFNYCIRRNSFISLPVNFNSTIVFNVTRNFS</sequence>
<evidence type="ECO:0000313" key="4">
    <source>
        <dbReference type="Proteomes" id="UP000186922"/>
    </source>
</evidence>
<dbReference type="EMBL" id="BDGG01000019">
    <property type="protein sequence ID" value="GAV08967.1"/>
    <property type="molecule type" value="Genomic_DNA"/>
</dbReference>
<dbReference type="OrthoDB" id="10532267at2759"/>
<evidence type="ECO:0000313" key="3">
    <source>
        <dbReference type="EMBL" id="GAV08967.1"/>
    </source>
</evidence>
<feature type="compositionally biased region" description="Basic and acidic residues" evidence="1">
    <location>
        <begin position="195"/>
        <end position="216"/>
    </location>
</feature>
<feature type="signal peptide" evidence="2">
    <location>
        <begin position="1"/>
        <end position="19"/>
    </location>
</feature>
<feature type="chain" id="PRO_5008899272" description="Chitin-binding type-2 domain-containing protein" evidence="2">
    <location>
        <begin position="20"/>
        <end position="300"/>
    </location>
</feature>
<proteinExistence type="predicted"/>
<reference evidence="3 4" key="1">
    <citation type="journal article" date="2016" name="Nat. Commun.">
        <title>Extremotolerant tardigrade genome and improved radiotolerance of human cultured cells by tardigrade-unique protein.</title>
        <authorList>
            <person name="Hashimoto T."/>
            <person name="Horikawa D.D."/>
            <person name="Saito Y."/>
            <person name="Kuwahara H."/>
            <person name="Kozuka-Hata H."/>
            <person name="Shin-I T."/>
            <person name="Minakuchi Y."/>
            <person name="Ohishi K."/>
            <person name="Motoyama A."/>
            <person name="Aizu T."/>
            <person name="Enomoto A."/>
            <person name="Kondo K."/>
            <person name="Tanaka S."/>
            <person name="Hara Y."/>
            <person name="Koshikawa S."/>
            <person name="Sagara H."/>
            <person name="Miura T."/>
            <person name="Yokobori S."/>
            <person name="Miyagawa K."/>
            <person name="Suzuki Y."/>
            <person name="Kubo T."/>
            <person name="Oyama M."/>
            <person name="Kohara Y."/>
            <person name="Fujiyama A."/>
            <person name="Arakawa K."/>
            <person name="Katayama T."/>
            <person name="Toyoda A."/>
            <person name="Kunieda T."/>
        </authorList>
    </citation>
    <scope>NUCLEOTIDE SEQUENCE [LARGE SCALE GENOMIC DNA]</scope>
    <source>
        <strain evidence="3 4">YOKOZUNA-1</strain>
    </source>
</reference>
<dbReference type="Proteomes" id="UP000186922">
    <property type="component" value="Unassembled WGS sequence"/>
</dbReference>